<feature type="region of interest" description="Disordered" evidence="1">
    <location>
        <begin position="239"/>
        <end position="260"/>
    </location>
</feature>
<dbReference type="AlphaFoldDB" id="A0A067TAU6"/>
<gene>
    <name evidence="2" type="ORF">GALMADRAFT_1363854</name>
</gene>
<feature type="region of interest" description="Disordered" evidence="1">
    <location>
        <begin position="119"/>
        <end position="169"/>
    </location>
</feature>
<organism evidence="2 3">
    <name type="scientific">Galerina marginata (strain CBS 339.88)</name>
    <dbReference type="NCBI Taxonomy" id="685588"/>
    <lineage>
        <taxon>Eukaryota</taxon>
        <taxon>Fungi</taxon>
        <taxon>Dikarya</taxon>
        <taxon>Basidiomycota</taxon>
        <taxon>Agaricomycotina</taxon>
        <taxon>Agaricomycetes</taxon>
        <taxon>Agaricomycetidae</taxon>
        <taxon>Agaricales</taxon>
        <taxon>Agaricineae</taxon>
        <taxon>Strophariaceae</taxon>
        <taxon>Galerina</taxon>
    </lineage>
</organism>
<feature type="compositionally biased region" description="Low complexity" evidence="1">
    <location>
        <begin position="127"/>
        <end position="169"/>
    </location>
</feature>
<name>A0A067TAU6_GALM3</name>
<evidence type="ECO:0000313" key="2">
    <source>
        <dbReference type="EMBL" id="KDR79447.1"/>
    </source>
</evidence>
<proteinExistence type="predicted"/>
<dbReference type="OrthoDB" id="3067294at2759"/>
<protein>
    <submittedName>
        <fullName evidence="2">Uncharacterized protein</fullName>
    </submittedName>
</protein>
<feature type="region of interest" description="Disordered" evidence="1">
    <location>
        <begin position="1"/>
        <end position="21"/>
    </location>
</feature>
<keyword evidence="3" id="KW-1185">Reference proteome</keyword>
<reference evidence="3" key="1">
    <citation type="journal article" date="2014" name="Proc. Natl. Acad. Sci. U.S.A.">
        <title>Extensive sampling of basidiomycete genomes demonstrates inadequacy of the white-rot/brown-rot paradigm for wood decay fungi.</title>
        <authorList>
            <person name="Riley R."/>
            <person name="Salamov A.A."/>
            <person name="Brown D.W."/>
            <person name="Nagy L.G."/>
            <person name="Floudas D."/>
            <person name="Held B.W."/>
            <person name="Levasseur A."/>
            <person name="Lombard V."/>
            <person name="Morin E."/>
            <person name="Otillar R."/>
            <person name="Lindquist E.A."/>
            <person name="Sun H."/>
            <person name="LaButti K.M."/>
            <person name="Schmutz J."/>
            <person name="Jabbour D."/>
            <person name="Luo H."/>
            <person name="Baker S.E."/>
            <person name="Pisabarro A.G."/>
            <person name="Walton J.D."/>
            <person name="Blanchette R.A."/>
            <person name="Henrissat B."/>
            <person name="Martin F."/>
            <person name="Cullen D."/>
            <person name="Hibbett D.S."/>
            <person name="Grigoriev I.V."/>
        </authorList>
    </citation>
    <scope>NUCLEOTIDE SEQUENCE [LARGE SCALE GENOMIC DNA]</scope>
    <source>
        <strain evidence="3">CBS 339.88</strain>
    </source>
</reference>
<dbReference type="EMBL" id="KL142373">
    <property type="protein sequence ID" value="KDR79447.1"/>
    <property type="molecule type" value="Genomic_DNA"/>
</dbReference>
<evidence type="ECO:0000313" key="3">
    <source>
        <dbReference type="Proteomes" id="UP000027222"/>
    </source>
</evidence>
<dbReference type="Proteomes" id="UP000027222">
    <property type="component" value="Unassembled WGS sequence"/>
</dbReference>
<sequence>MSTSVIDDQDHSQVQYTGNGSSSSLRCISVYGTIDATSGGVVTSYSVDGALASQVTSSRATGDTYKQLFWQSTALTTGEHNLVVTMVKLNSNPSAGPGEGTIWFDYFQVTDLVQPTPAALPSAPSISQTSTQTPLIPSTTTQTSTQDAATSPAAKSITQSPTQSTSPIPASATQTIIPAVAHGSSKTTHLGGIIGGIVAVVRRGLTGLKKYKQEIERNFYHNDPNDRLLNAYSSVESLDPGLDGADNHSPPSIQPSTSPSNVDLPIGQAVLFYQNQARDPSLSAFSSHPLVSSVSSYTAGASTSQPIGNALHGKGPNPTLTLAWMPEREPIQHVDSGVRNLSTRQGVRPMELPPVYSAQ</sequence>
<dbReference type="HOGENOM" id="CLU_049745_0_0_1"/>
<accession>A0A067TAU6</accession>
<dbReference type="Gene3D" id="2.60.120.260">
    <property type="entry name" value="Galactose-binding domain-like"/>
    <property type="match status" value="1"/>
</dbReference>
<feature type="compositionally biased region" description="Low complexity" evidence="1">
    <location>
        <begin position="249"/>
        <end position="260"/>
    </location>
</feature>
<evidence type="ECO:0000256" key="1">
    <source>
        <dbReference type="SAM" id="MobiDB-lite"/>
    </source>
</evidence>